<evidence type="ECO:0000313" key="2">
    <source>
        <dbReference type="Proteomes" id="UP000007115"/>
    </source>
</evidence>
<dbReference type="OrthoDB" id="4897859at2759"/>
<dbReference type="InParanoid" id="G9MWK3"/>
<dbReference type="VEuPathDB" id="FungiDB:TRIVIDRAFT_202205"/>
<evidence type="ECO:0000313" key="1">
    <source>
        <dbReference type="EMBL" id="EHK21170.1"/>
    </source>
</evidence>
<name>G9MWK3_HYPVG</name>
<dbReference type="GeneID" id="25790184"/>
<accession>G9MWK3</accession>
<keyword evidence="2" id="KW-1185">Reference proteome</keyword>
<protein>
    <recommendedName>
        <fullName evidence="3">Velvet domain-containing protein</fullName>
    </recommendedName>
</protein>
<evidence type="ECO:0008006" key="3">
    <source>
        <dbReference type="Google" id="ProtNLM"/>
    </source>
</evidence>
<dbReference type="HOGENOM" id="CLU_1759069_0_0_1"/>
<reference evidence="1 2" key="1">
    <citation type="journal article" date="2011" name="Genome Biol.">
        <title>Comparative genome sequence analysis underscores mycoparasitism as the ancestral life style of Trichoderma.</title>
        <authorList>
            <person name="Kubicek C.P."/>
            <person name="Herrera-Estrella A."/>
            <person name="Seidl-Seiboth V."/>
            <person name="Martinez D.A."/>
            <person name="Druzhinina I.S."/>
            <person name="Thon M."/>
            <person name="Zeilinger S."/>
            <person name="Casas-Flores S."/>
            <person name="Horwitz B.A."/>
            <person name="Mukherjee P.K."/>
            <person name="Mukherjee M."/>
            <person name="Kredics L."/>
            <person name="Alcaraz L.D."/>
            <person name="Aerts A."/>
            <person name="Antal Z."/>
            <person name="Atanasova L."/>
            <person name="Cervantes-Badillo M.G."/>
            <person name="Challacombe J."/>
            <person name="Chertkov O."/>
            <person name="McCluskey K."/>
            <person name="Coulpier F."/>
            <person name="Deshpande N."/>
            <person name="von Doehren H."/>
            <person name="Ebbole D.J."/>
            <person name="Esquivel-Naranjo E.U."/>
            <person name="Fekete E."/>
            <person name="Flipphi M."/>
            <person name="Glaser F."/>
            <person name="Gomez-Rodriguez E.Y."/>
            <person name="Gruber S."/>
            <person name="Han C."/>
            <person name="Henrissat B."/>
            <person name="Hermosa R."/>
            <person name="Hernandez-Onate M."/>
            <person name="Karaffa L."/>
            <person name="Kosti I."/>
            <person name="Le Crom S."/>
            <person name="Lindquist E."/>
            <person name="Lucas S."/>
            <person name="Luebeck M."/>
            <person name="Luebeck P.S."/>
            <person name="Margeot A."/>
            <person name="Metz B."/>
            <person name="Misra M."/>
            <person name="Nevalainen H."/>
            <person name="Omann M."/>
            <person name="Packer N."/>
            <person name="Perrone G."/>
            <person name="Uresti-Rivera E.E."/>
            <person name="Salamov A."/>
            <person name="Schmoll M."/>
            <person name="Seiboth B."/>
            <person name="Shapiro H."/>
            <person name="Sukno S."/>
            <person name="Tamayo-Ramos J.A."/>
            <person name="Tisch D."/>
            <person name="Wiest A."/>
            <person name="Wilkinson H.H."/>
            <person name="Zhang M."/>
            <person name="Coutinho P.M."/>
            <person name="Kenerley C.M."/>
            <person name="Monte E."/>
            <person name="Baker S.E."/>
            <person name="Grigoriev I.V."/>
        </authorList>
    </citation>
    <scope>NUCLEOTIDE SEQUENCE [LARGE SCALE GENOMIC DNA]</scope>
    <source>
        <strain evidence="2">Gv29-8 / FGSC 10586</strain>
    </source>
</reference>
<gene>
    <name evidence="1" type="ORF">TRIVIDRAFT_202205</name>
</gene>
<dbReference type="EMBL" id="ABDF02000074">
    <property type="protein sequence ID" value="EHK21170.1"/>
    <property type="molecule type" value="Genomic_DNA"/>
</dbReference>
<dbReference type="Proteomes" id="UP000007115">
    <property type="component" value="Unassembled WGS sequence"/>
</dbReference>
<organism evidence="1 2">
    <name type="scientific">Hypocrea virens (strain Gv29-8 / FGSC 10586)</name>
    <name type="common">Gliocladium virens</name>
    <name type="synonym">Trichoderma virens</name>
    <dbReference type="NCBI Taxonomy" id="413071"/>
    <lineage>
        <taxon>Eukaryota</taxon>
        <taxon>Fungi</taxon>
        <taxon>Dikarya</taxon>
        <taxon>Ascomycota</taxon>
        <taxon>Pezizomycotina</taxon>
        <taxon>Sordariomycetes</taxon>
        <taxon>Hypocreomycetidae</taxon>
        <taxon>Hypocreales</taxon>
        <taxon>Hypocreaceae</taxon>
        <taxon>Trichoderma</taxon>
    </lineage>
</organism>
<dbReference type="AlphaFoldDB" id="G9MWK3"/>
<comment type="caution">
    <text evidence="1">The sequence shown here is derived from an EMBL/GenBank/DDBJ whole genome shotgun (WGS) entry which is preliminary data.</text>
</comment>
<sequence>MFKVEITQRPTGAEAGEYLTPAIIVEHLAPNSGNLHFAQAALFNTSGGEAKGIAGIYTESCVDKVVGEGEPATLEYTFANLKISIPGVYYIHIDVYEHQGSGAIHQGGTKLGPIIVVPEVPKMPRSSTASVGGTQLEARRWNCLGGAV</sequence>
<proteinExistence type="predicted"/>
<dbReference type="eggNOG" id="ENOG502T5S5">
    <property type="taxonomic scope" value="Eukaryota"/>
</dbReference>
<dbReference type="RefSeq" id="XP_013955364.1">
    <property type="nucleotide sequence ID" value="XM_014099889.1"/>
</dbReference>